<keyword evidence="5" id="KW-0732">Signal</keyword>
<dbReference type="InterPro" id="IPR000160">
    <property type="entry name" value="GGDEF_dom"/>
</dbReference>
<dbReference type="PROSITE" id="PS50887">
    <property type="entry name" value="GGDEF"/>
    <property type="match status" value="1"/>
</dbReference>
<reference evidence="7" key="2">
    <citation type="submission" date="2023-01" db="EMBL/GenBank/DDBJ databases">
        <title>Draft genome sequence of Litoribrevibacter albus strain NBRC 110071.</title>
        <authorList>
            <person name="Sun Q."/>
            <person name="Mori K."/>
        </authorList>
    </citation>
    <scope>NUCLEOTIDE SEQUENCE</scope>
    <source>
        <strain evidence="7">NBRC 110071</strain>
    </source>
</reference>
<reference evidence="7" key="1">
    <citation type="journal article" date="2014" name="Int. J. Syst. Evol. Microbiol.">
        <title>Complete genome sequence of Corynebacterium casei LMG S-19264T (=DSM 44701T), isolated from a smear-ripened cheese.</title>
        <authorList>
            <consortium name="US DOE Joint Genome Institute (JGI-PGF)"/>
            <person name="Walter F."/>
            <person name="Albersmeier A."/>
            <person name="Kalinowski J."/>
            <person name="Ruckert C."/>
        </authorList>
    </citation>
    <scope>NUCLEOTIDE SEQUENCE</scope>
    <source>
        <strain evidence="7">NBRC 110071</strain>
    </source>
</reference>
<evidence type="ECO:0000256" key="1">
    <source>
        <dbReference type="ARBA" id="ARBA00001946"/>
    </source>
</evidence>
<dbReference type="InterPro" id="IPR029787">
    <property type="entry name" value="Nucleotide_cyclase"/>
</dbReference>
<name>A0AA37SCL3_9GAMM</name>
<keyword evidence="8" id="KW-1185">Reference proteome</keyword>
<evidence type="ECO:0000256" key="2">
    <source>
        <dbReference type="ARBA" id="ARBA00012528"/>
    </source>
</evidence>
<proteinExistence type="predicted"/>
<dbReference type="NCBIfam" id="TIGR00254">
    <property type="entry name" value="GGDEF"/>
    <property type="match status" value="1"/>
</dbReference>
<dbReference type="EMBL" id="BSNM01000015">
    <property type="protein sequence ID" value="GLQ32013.1"/>
    <property type="molecule type" value="Genomic_DNA"/>
</dbReference>
<comment type="caution">
    <text evidence="7">The sequence shown here is derived from an EMBL/GenBank/DDBJ whole genome shotgun (WGS) entry which is preliminary data.</text>
</comment>
<dbReference type="SUPFAM" id="SSF53850">
    <property type="entry name" value="Periplasmic binding protein-like II"/>
    <property type="match status" value="1"/>
</dbReference>
<dbReference type="Pfam" id="PF00990">
    <property type="entry name" value="GGDEF"/>
    <property type="match status" value="1"/>
</dbReference>
<comment type="cofactor">
    <cofactor evidence="1">
        <name>Mg(2+)</name>
        <dbReference type="ChEBI" id="CHEBI:18420"/>
    </cofactor>
</comment>
<accession>A0AA37SCL3</accession>
<keyword evidence="4" id="KW-0812">Transmembrane</keyword>
<feature type="domain" description="GGDEF" evidence="6">
    <location>
        <begin position="350"/>
        <end position="477"/>
    </location>
</feature>
<feature type="transmembrane region" description="Helical" evidence="4">
    <location>
        <begin position="273"/>
        <end position="293"/>
    </location>
</feature>
<keyword evidence="4" id="KW-1133">Transmembrane helix</keyword>
<dbReference type="Pfam" id="PF00497">
    <property type="entry name" value="SBP_bac_3"/>
    <property type="match status" value="1"/>
</dbReference>
<dbReference type="EC" id="2.7.7.65" evidence="2"/>
<evidence type="ECO:0000256" key="4">
    <source>
        <dbReference type="SAM" id="Phobius"/>
    </source>
</evidence>
<sequence length="477" mass="54351">MITWREKLAVLFISSCSLLIGAFTHAHSMRFTEEEVQWIQQHKQVTLCVDPDWLPFESISSDGRHIGIAADYFDLFSRVTGLTFSLVVTDSWVQSDQFLREGRCQILSLLNHSQERSSYLNFTEPYISSPVVIVTRDNEGYMDGLKALAKKNLSLVDGYVYEELIERDHPYIQIVKYQSSDQTLEAVSKGDVFATIGSLFIITERIQRLGLSNLKIVGPANYRNDLRVGVKKDEPILLSIMNKAVEAIEPKDDAEIVSRWVKVKYELGQDYDLAAQIALISFIILILLGYRSVTLSRYNRKLSDAYDLLERRTEELDRLSHTDALTSIPNRLRLDEAITFEVNRFKRYRTDLSLISLDIDNFKRVNDQHGHPVGDRLLIDIARLISGQLRSTDVFGRWGGEEFLILCPATAKEEAIIIAEKLRLSIQNTHFAPVGQVTVSFGVTSIEEGDGEKELVSRADKQLYRAKNEGRNRVCHD</sequence>
<evidence type="ECO:0000256" key="3">
    <source>
        <dbReference type="ARBA" id="ARBA00034247"/>
    </source>
</evidence>
<feature type="signal peptide" evidence="5">
    <location>
        <begin position="1"/>
        <end position="26"/>
    </location>
</feature>
<dbReference type="CDD" id="cd01949">
    <property type="entry name" value="GGDEF"/>
    <property type="match status" value="1"/>
</dbReference>
<dbReference type="SUPFAM" id="SSF55073">
    <property type="entry name" value="Nucleotide cyclase"/>
    <property type="match status" value="1"/>
</dbReference>
<feature type="chain" id="PRO_5041273148" description="diguanylate cyclase" evidence="5">
    <location>
        <begin position="27"/>
        <end position="477"/>
    </location>
</feature>
<dbReference type="SMART" id="SM00267">
    <property type="entry name" value="GGDEF"/>
    <property type="match status" value="1"/>
</dbReference>
<keyword evidence="4" id="KW-0472">Membrane</keyword>
<evidence type="ECO:0000313" key="8">
    <source>
        <dbReference type="Proteomes" id="UP001161389"/>
    </source>
</evidence>
<dbReference type="CDD" id="cd13708">
    <property type="entry name" value="PBP2_BvgS_like_1"/>
    <property type="match status" value="1"/>
</dbReference>
<dbReference type="InterPro" id="IPR001638">
    <property type="entry name" value="Solute-binding_3/MltF_N"/>
</dbReference>
<dbReference type="InterPro" id="IPR050469">
    <property type="entry name" value="Diguanylate_Cyclase"/>
</dbReference>
<dbReference type="Proteomes" id="UP001161389">
    <property type="component" value="Unassembled WGS sequence"/>
</dbReference>
<dbReference type="FunFam" id="3.30.70.270:FF:000001">
    <property type="entry name" value="Diguanylate cyclase domain protein"/>
    <property type="match status" value="1"/>
</dbReference>
<evidence type="ECO:0000259" key="6">
    <source>
        <dbReference type="PROSITE" id="PS50887"/>
    </source>
</evidence>
<dbReference type="SMART" id="SM00062">
    <property type="entry name" value="PBPb"/>
    <property type="match status" value="1"/>
</dbReference>
<evidence type="ECO:0000313" key="7">
    <source>
        <dbReference type="EMBL" id="GLQ32013.1"/>
    </source>
</evidence>
<dbReference type="PANTHER" id="PTHR45138:SF9">
    <property type="entry name" value="DIGUANYLATE CYCLASE DGCM-RELATED"/>
    <property type="match status" value="1"/>
</dbReference>
<dbReference type="InterPro" id="IPR043128">
    <property type="entry name" value="Rev_trsase/Diguanyl_cyclase"/>
</dbReference>
<gene>
    <name evidence="7" type="ORF">GCM10007876_24920</name>
</gene>
<protein>
    <recommendedName>
        <fullName evidence="2">diguanylate cyclase</fullName>
        <ecNumber evidence="2">2.7.7.65</ecNumber>
    </recommendedName>
</protein>
<comment type="catalytic activity">
    <reaction evidence="3">
        <text>2 GTP = 3',3'-c-di-GMP + 2 diphosphate</text>
        <dbReference type="Rhea" id="RHEA:24898"/>
        <dbReference type="ChEBI" id="CHEBI:33019"/>
        <dbReference type="ChEBI" id="CHEBI:37565"/>
        <dbReference type="ChEBI" id="CHEBI:58805"/>
        <dbReference type="EC" id="2.7.7.65"/>
    </reaction>
</comment>
<dbReference type="GO" id="GO:0052621">
    <property type="term" value="F:diguanylate cyclase activity"/>
    <property type="evidence" value="ECO:0007669"/>
    <property type="project" value="UniProtKB-EC"/>
</dbReference>
<dbReference type="Gene3D" id="3.40.190.10">
    <property type="entry name" value="Periplasmic binding protein-like II"/>
    <property type="match status" value="2"/>
</dbReference>
<dbReference type="PANTHER" id="PTHR45138">
    <property type="entry name" value="REGULATORY COMPONENTS OF SENSORY TRANSDUCTION SYSTEM"/>
    <property type="match status" value="1"/>
</dbReference>
<evidence type="ECO:0000256" key="5">
    <source>
        <dbReference type="SAM" id="SignalP"/>
    </source>
</evidence>
<dbReference type="AlphaFoldDB" id="A0AA37SCL3"/>
<organism evidence="7 8">
    <name type="scientific">Litoribrevibacter albus</name>
    <dbReference type="NCBI Taxonomy" id="1473156"/>
    <lineage>
        <taxon>Bacteria</taxon>
        <taxon>Pseudomonadati</taxon>
        <taxon>Pseudomonadota</taxon>
        <taxon>Gammaproteobacteria</taxon>
        <taxon>Oceanospirillales</taxon>
        <taxon>Oceanospirillaceae</taxon>
        <taxon>Litoribrevibacter</taxon>
    </lineage>
</organism>
<dbReference type="Gene3D" id="3.30.70.270">
    <property type="match status" value="1"/>
</dbReference>